<evidence type="ECO:0000313" key="4">
    <source>
        <dbReference type="Proteomes" id="UP000297245"/>
    </source>
</evidence>
<dbReference type="SUPFAM" id="SSF52540">
    <property type="entry name" value="P-loop containing nucleoside triphosphate hydrolases"/>
    <property type="match status" value="1"/>
</dbReference>
<name>A0A4S8M4S9_DENBC</name>
<protein>
    <recommendedName>
        <fullName evidence="2">Nephrocystin 3-like N-terminal domain-containing protein</fullName>
    </recommendedName>
</protein>
<dbReference type="InterPro" id="IPR056884">
    <property type="entry name" value="NPHP3-like_N"/>
</dbReference>
<dbReference type="AlphaFoldDB" id="A0A4S8M4S9"/>
<dbReference type="EMBL" id="ML179160">
    <property type="protein sequence ID" value="THU97212.1"/>
    <property type="molecule type" value="Genomic_DNA"/>
</dbReference>
<dbReference type="Pfam" id="PF24883">
    <property type="entry name" value="NPHP3_N"/>
    <property type="match status" value="1"/>
</dbReference>
<feature type="domain" description="Nephrocystin 3-like N-terminal" evidence="2">
    <location>
        <begin position="18"/>
        <end position="138"/>
    </location>
</feature>
<dbReference type="OrthoDB" id="3027122at2759"/>
<evidence type="ECO:0000256" key="1">
    <source>
        <dbReference type="ARBA" id="ARBA00022737"/>
    </source>
</evidence>
<feature type="non-terminal residue" evidence="3">
    <location>
        <position position="263"/>
    </location>
</feature>
<evidence type="ECO:0000313" key="3">
    <source>
        <dbReference type="EMBL" id="THU97212.1"/>
    </source>
</evidence>
<evidence type="ECO:0000259" key="2">
    <source>
        <dbReference type="Pfam" id="PF24883"/>
    </source>
</evidence>
<organism evidence="3 4">
    <name type="scientific">Dendrothele bispora (strain CBS 962.96)</name>
    <dbReference type="NCBI Taxonomy" id="1314807"/>
    <lineage>
        <taxon>Eukaryota</taxon>
        <taxon>Fungi</taxon>
        <taxon>Dikarya</taxon>
        <taxon>Basidiomycota</taxon>
        <taxon>Agaricomycotina</taxon>
        <taxon>Agaricomycetes</taxon>
        <taxon>Agaricomycetidae</taxon>
        <taxon>Agaricales</taxon>
        <taxon>Agaricales incertae sedis</taxon>
        <taxon>Dendrothele</taxon>
    </lineage>
</organism>
<keyword evidence="1" id="KW-0677">Repeat</keyword>
<dbReference type="PANTHER" id="PTHR10039">
    <property type="entry name" value="AMELOGENIN"/>
    <property type="match status" value="1"/>
</dbReference>
<accession>A0A4S8M4S9</accession>
<dbReference type="Proteomes" id="UP000297245">
    <property type="component" value="Unassembled WGS sequence"/>
</dbReference>
<dbReference type="Gene3D" id="3.40.50.300">
    <property type="entry name" value="P-loop containing nucleotide triphosphate hydrolases"/>
    <property type="match status" value="1"/>
</dbReference>
<gene>
    <name evidence="3" type="ORF">K435DRAFT_889727</name>
</gene>
<keyword evidence="4" id="KW-1185">Reference proteome</keyword>
<proteinExistence type="predicted"/>
<dbReference type="InterPro" id="IPR027417">
    <property type="entry name" value="P-loop_NTPase"/>
</dbReference>
<dbReference type="PANTHER" id="PTHR10039:SF14">
    <property type="entry name" value="NACHT DOMAIN-CONTAINING PROTEIN"/>
    <property type="match status" value="1"/>
</dbReference>
<sequence length="263" mass="29735">MGSLHIILNELGFDSRLAAFVRFDRNDFNDPRLFILALAYRLASFDHRLGEIIVDVVQQRPNIAETQKLSEQLESLVLEPLNKHCNEMQGEGPIVIVIDGLDECMQNSRDSFSELLQLFTDDHFFAPFPHVRVIIASRPEYAIRKAFTKNHIYHFPLDITTPETHADVKLFLTHELSKIPNFEDAAPGALDTLAHRASGLFIWARVTIDFIAGDPDKRLREVVKADPPADAVHALTILYHTALDCIAEDKDMEADIRVTLGII</sequence>
<reference evidence="3 4" key="1">
    <citation type="journal article" date="2019" name="Nat. Ecol. Evol.">
        <title>Megaphylogeny resolves global patterns of mushroom evolution.</title>
        <authorList>
            <person name="Varga T."/>
            <person name="Krizsan K."/>
            <person name="Foldi C."/>
            <person name="Dima B."/>
            <person name="Sanchez-Garcia M."/>
            <person name="Sanchez-Ramirez S."/>
            <person name="Szollosi G.J."/>
            <person name="Szarkandi J.G."/>
            <person name="Papp V."/>
            <person name="Albert L."/>
            <person name="Andreopoulos W."/>
            <person name="Angelini C."/>
            <person name="Antonin V."/>
            <person name="Barry K.W."/>
            <person name="Bougher N.L."/>
            <person name="Buchanan P."/>
            <person name="Buyck B."/>
            <person name="Bense V."/>
            <person name="Catcheside P."/>
            <person name="Chovatia M."/>
            <person name="Cooper J."/>
            <person name="Damon W."/>
            <person name="Desjardin D."/>
            <person name="Finy P."/>
            <person name="Geml J."/>
            <person name="Haridas S."/>
            <person name="Hughes K."/>
            <person name="Justo A."/>
            <person name="Karasinski D."/>
            <person name="Kautmanova I."/>
            <person name="Kiss B."/>
            <person name="Kocsube S."/>
            <person name="Kotiranta H."/>
            <person name="LaButti K.M."/>
            <person name="Lechner B.E."/>
            <person name="Liimatainen K."/>
            <person name="Lipzen A."/>
            <person name="Lukacs Z."/>
            <person name="Mihaltcheva S."/>
            <person name="Morgado L.N."/>
            <person name="Niskanen T."/>
            <person name="Noordeloos M.E."/>
            <person name="Ohm R.A."/>
            <person name="Ortiz-Santana B."/>
            <person name="Ovrebo C."/>
            <person name="Racz N."/>
            <person name="Riley R."/>
            <person name="Savchenko A."/>
            <person name="Shiryaev A."/>
            <person name="Soop K."/>
            <person name="Spirin V."/>
            <person name="Szebenyi C."/>
            <person name="Tomsovsky M."/>
            <person name="Tulloss R.E."/>
            <person name="Uehling J."/>
            <person name="Grigoriev I.V."/>
            <person name="Vagvolgyi C."/>
            <person name="Papp T."/>
            <person name="Martin F.M."/>
            <person name="Miettinen O."/>
            <person name="Hibbett D.S."/>
            <person name="Nagy L.G."/>
        </authorList>
    </citation>
    <scope>NUCLEOTIDE SEQUENCE [LARGE SCALE GENOMIC DNA]</scope>
    <source>
        <strain evidence="3 4">CBS 962.96</strain>
    </source>
</reference>